<reference evidence="3" key="1">
    <citation type="submission" date="2023-06" db="EMBL/GenBank/DDBJ databases">
        <authorList>
            <person name="Delattre M."/>
        </authorList>
    </citation>
    <scope>NUCLEOTIDE SEQUENCE</scope>
    <source>
        <strain evidence="3">AF72</strain>
    </source>
</reference>
<keyword evidence="2" id="KW-0472">Membrane</keyword>
<feature type="compositionally biased region" description="Basic residues" evidence="1">
    <location>
        <begin position="174"/>
        <end position="192"/>
    </location>
</feature>
<protein>
    <submittedName>
        <fullName evidence="3">Uncharacterized protein</fullName>
    </submittedName>
</protein>
<evidence type="ECO:0000313" key="3">
    <source>
        <dbReference type="EMBL" id="CAJ0572520.1"/>
    </source>
</evidence>
<proteinExistence type="predicted"/>
<dbReference type="Proteomes" id="UP001177023">
    <property type="component" value="Unassembled WGS sequence"/>
</dbReference>
<feature type="non-terminal residue" evidence="3">
    <location>
        <position position="1"/>
    </location>
</feature>
<dbReference type="AlphaFoldDB" id="A0AA36CPA8"/>
<organism evidence="3 4">
    <name type="scientific">Mesorhabditis spiculigera</name>
    <dbReference type="NCBI Taxonomy" id="96644"/>
    <lineage>
        <taxon>Eukaryota</taxon>
        <taxon>Metazoa</taxon>
        <taxon>Ecdysozoa</taxon>
        <taxon>Nematoda</taxon>
        <taxon>Chromadorea</taxon>
        <taxon>Rhabditida</taxon>
        <taxon>Rhabditina</taxon>
        <taxon>Rhabditomorpha</taxon>
        <taxon>Rhabditoidea</taxon>
        <taxon>Rhabditidae</taxon>
        <taxon>Mesorhabditinae</taxon>
        <taxon>Mesorhabditis</taxon>
    </lineage>
</organism>
<name>A0AA36CPA8_9BILA</name>
<comment type="caution">
    <text evidence="3">The sequence shown here is derived from an EMBL/GenBank/DDBJ whole genome shotgun (WGS) entry which is preliminary data.</text>
</comment>
<evidence type="ECO:0000313" key="4">
    <source>
        <dbReference type="Proteomes" id="UP001177023"/>
    </source>
</evidence>
<dbReference type="EMBL" id="CATQJA010002600">
    <property type="protein sequence ID" value="CAJ0572520.1"/>
    <property type="molecule type" value="Genomic_DNA"/>
</dbReference>
<keyword evidence="4" id="KW-1185">Reference proteome</keyword>
<keyword evidence="2" id="KW-1133">Transmembrane helix</keyword>
<evidence type="ECO:0000256" key="1">
    <source>
        <dbReference type="SAM" id="MobiDB-lite"/>
    </source>
</evidence>
<sequence>MSHKILLGLRSNHRLAAALYQRLVPPSYLGGPCRMGSDDLERWSLVYHWMNGGSRIGTLFFTPFLPVLITLVLPLVVCFYIPLTVYRNTMQKARMAETEDLMRAEVLAARFRLSTGLGALSCSLDCLGLSKLRRMITASIVGEAELQRREARTVQERRGEDHHEKSTSLSSSSSKKKKTTKKTTKDAKKGKKTSTASADSTPTIPQKPANKPQIFTKDIGF</sequence>
<evidence type="ECO:0000256" key="2">
    <source>
        <dbReference type="SAM" id="Phobius"/>
    </source>
</evidence>
<accession>A0AA36CPA8</accession>
<feature type="transmembrane region" description="Helical" evidence="2">
    <location>
        <begin position="64"/>
        <end position="86"/>
    </location>
</feature>
<gene>
    <name evidence="3" type="ORF">MSPICULIGERA_LOCUS10904</name>
</gene>
<keyword evidence="2" id="KW-0812">Transmembrane</keyword>
<feature type="region of interest" description="Disordered" evidence="1">
    <location>
        <begin position="147"/>
        <end position="221"/>
    </location>
</feature>
<feature type="compositionally biased region" description="Basic and acidic residues" evidence="1">
    <location>
        <begin position="147"/>
        <end position="166"/>
    </location>
</feature>